<protein>
    <submittedName>
        <fullName evidence="3">Uncharacterized protein</fullName>
    </submittedName>
</protein>
<dbReference type="PANTHER" id="PTHR47451:SF1">
    <property type="entry name" value="ARM REPEAT SUPERFAMILY PROTEIN"/>
    <property type="match status" value="1"/>
</dbReference>
<evidence type="ECO:0000256" key="2">
    <source>
        <dbReference type="SAM" id="MobiDB-lite"/>
    </source>
</evidence>
<feature type="repeat" description="ARM" evidence="1">
    <location>
        <begin position="64"/>
        <end position="106"/>
    </location>
</feature>
<evidence type="ECO:0000313" key="4">
    <source>
        <dbReference type="Proteomes" id="UP000663760"/>
    </source>
</evidence>
<feature type="compositionally biased region" description="Polar residues" evidence="2">
    <location>
        <begin position="427"/>
        <end position="442"/>
    </location>
</feature>
<dbReference type="SMART" id="SM00185">
    <property type="entry name" value="ARM"/>
    <property type="match status" value="8"/>
</dbReference>
<feature type="repeat" description="ARM" evidence="1">
    <location>
        <begin position="105"/>
        <end position="149"/>
    </location>
</feature>
<organism evidence="3 4">
    <name type="scientific">Spirodela intermedia</name>
    <name type="common">Intermediate duckweed</name>
    <dbReference type="NCBI Taxonomy" id="51605"/>
    <lineage>
        <taxon>Eukaryota</taxon>
        <taxon>Viridiplantae</taxon>
        <taxon>Streptophyta</taxon>
        <taxon>Embryophyta</taxon>
        <taxon>Tracheophyta</taxon>
        <taxon>Spermatophyta</taxon>
        <taxon>Magnoliopsida</taxon>
        <taxon>Liliopsida</taxon>
        <taxon>Araceae</taxon>
        <taxon>Lemnoideae</taxon>
        <taxon>Spirodela</taxon>
    </lineage>
</organism>
<dbReference type="EMBL" id="LR746269">
    <property type="protein sequence ID" value="CAA7397636.1"/>
    <property type="molecule type" value="Genomic_DNA"/>
</dbReference>
<dbReference type="PROSITE" id="PS50176">
    <property type="entry name" value="ARM_REPEAT"/>
    <property type="match status" value="4"/>
</dbReference>
<evidence type="ECO:0000256" key="1">
    <source>
        <dbReference type="PROSITE-ProRule" id="PRU00259"/>
    </source>
</evidence>
<accession>A0A7I8KK48</accession>
<proteinExistence type="predicted"/>
<name>A0A7I8KK48_SPIIN</name>
<dbReference type="Proteomes" id="UP000663760">
    <property type="component" value="Chromosome 6"/>
</dbReference>
<gene>
    <name evidence="3" type="ORF">SI8410_06008301</name>
</gene>
<dbReference type="OrthoDB" id="409644at2759"/>
<feature type="repeat" description="ARM" evidence="1">
    <location>
        <begin position="575"/>
        <end position="617"/>
    </location>
</feature>
<reference evidence="3" key="1">
    <citation type="submission" date="2020-02" db="EMBL/GenBank/DDBJ databases">
        <authorList>
            <person name="Scholz U."/>
            <person name="Mascher M."/>
            <person name="Fiebig A."/>
        </authorList>
    </citation>
    <scope>NUCLEOTIDE SEQUENCE</scope>
</reference>
<dbReference type="InterPro" id="IPR000225">
    <property type="entry name" value="Armadillo"/>
</dbReference>
<dbReference type="AlphaFoldDB" id="A0A7I8KK48"/>
<sequence length="649" mass="71812">MDAYVIRKGHTNDELSSGESYVGLFVQMLGLDKDPLDREQAVVTLWKYSQGGKHCIDEIMKFRGSIILIINFLKSDSDLIREAAAGLLRNISSVKVYMESVVASGVIEEIVGLLHQSDLTPEVKEHSLCTLWNLSIDETYRMKIARSDIMPILIKYLDDEELKVKEAAGGVLSNLALSPCNHSTIVESGVIPKLAEFLIDNTEGHKILRKEAKNVLLELSKDEYYKILIIEEGLVFVPLVGASAYKSFRPVSHSWPSLPDGTEIERTARFSRYGASELLLGLNFREKSLNLEEMKMHAIVGRSQQQFLARIGAIETEDDNSALGSLPNDRETILPWMDGVARLVLILGLEDVSAVKRAAWAIADSSISEHLSFKVSQMLDAERVLDPLINVLKSGCSSENLKEKTVSILSRILDPENDMKAKFSNDLVSGQNETSDNVSSTETEGEENADYLPEINAIRTEENGLAVGAASRLLTKLLNYELFHRSIDPQRFINLLREILKSEIPLHAKDWVAACLVKIESLVSQEEGVNYPLDVEVIIYETIPRLVEQMRASVDEEVQEAAGLPECTQAVIAAGGIPLLVQLIDQGSAQAVEACLAVLYNVCMDDENHSAVVAAGAVPVLRRVILSERPQWTRALHLLRTLPTSSDLS</sequence>
<keyword evidence="4" id="KW-1185">Reference proteome</keyword>
<dbReference type="Gene3D" id="1.25.10.10">
    <property type="entry name" value="Leucine-rich Repeat Variant"/>
    <property type="match status" value="2"/>
</dbReference>
<feature type="repeat" description="ARM" evidence="1">
    <location>
        <begin position="148"/>
        <end position="190"/>
    </location>
</feature>
<dbReference type="Pfam" id="PF00514">
    <property type="entry name" value="Arm"/>
    <property type="match status" value="1"/>
</dbReference>
<dbReference type="PANTHER" id="PTHR47451">
    <property type="entry name" value="ARM REPEAT SUPERFAMILY PROTEIN"/>
    <property type="match status" value="1"/>
</dbReference>
<evidence type="ECO:0000313" key="3">
    <source>
        <dbReference type="EMBL" id="CAA7397636.1"/>
    </source>
</evidence>
<dbReference type="InterPro" id="IPR011989">
    <property type="entry name" value="ARM-like"/>
</dbReference>
<dbReference type="InterPro" id="IPR016024">
    <property type="entry name" value="ARM-type_fold"/>
</dbReference>
<dbReference type="SUPFAM" id="SSF48371">
    <property type="entry name" value="ARM repeat"/>
    <property type="match status" value="2"/>
</dbReference>
<feature type="region of interest" description="Disordered" evidence="2">
    <location>
        <begin position="427"/>
        <end position="447"/>
    </location>
</feature>